<dbReference type="RefSeq" id="WP_013162638.1">
    <property type="nucleotide sequence ID" value="NC_014216.1"/>
</dbReference>
<dbReference type="Pfam" id="PF13036">
    <property type="entry name" value="LpoB"/>
    <property type="match status" value="1"/>
</dbReference>
<evidence type="ECO:0000313" key="1">
    <source>
        <dbReference type="EMBL" id="ADH85107.1"/>
    </source>
</evidence>
<dbReference type="PROSITE" id="PS51257">
    <property type="entry name" value="PROKAR_LIPOPROTEIN"/>
    <property type="match status" value="1"/>
</dbReference>
<keyword evidence="2" id="KW-1185">Reference proteome</keyword>
<dbReference type="OrthoDB" id="9791579at2"/>
<protein>
    <recommendedName>
        <fullName evidence="3">Penicillin-binding protein activator LpoB</fullName>
    </recommendedName>
</protein>
<evidence type="ECO:0000313" key="2">
    <source>
        <dbReference type="Proteomes" id="UP000001508"/>
    </source>
</evidence>
<dbReference type="AlphaFoldDB" id="D6YZV0"/>
<sequence>MRTKLAVLLILLLVTAGCGSRQISHESFMREGVSLAYVQRVAVLPLENLGGGAGQAERVREIVITQVLASGLFDVADKGRVDSVLREEAIAPGAAIEDATLRRLGQTLGTEAFILGSVEQGTESRGGAAYPEINLTLRLVDSESGLILWQASGRGSGYSVSDRLFGTTPKSAFQVTLELVNSLLRSMH</sequence>
<dbReference type="STRING" id="589865.DaAHT2_0401"/>
<proteinExistence type="predicted"/>
<reference evidence="2" key="1">
    <citation type="submission" date="2010-02" db="EMBL/GenBank/DDBJ databases">
        <title>Complete sequence of Desulfurivibrio alkaliphilus AHT2.</title>
        <authorList>
            <consortium name="US DOE Joint Genome Institute"/>
            <person name="Pitluck S."/>
            <person name="Chertkov O."/>
            <person name="Detter J.C."/>
            <person name="Han C."/>
            <person name="Tapia R."/>
            <person name="Larimer F."/>
            <person name="Land M."/>
            <person name="Hauser L."/>
            <person name="Kyrpides N."/>
            <person name="Mikhailova N."/>
            <person name="Sorokin D.Y."/>
            <person name="Muyzer G."/>
            <person name="Woyke T."/>
        </authorList>
    </citation>
    <scope>NUCLEOTIDE SEQUENCE [LARGE SCALE GENOMIC DNA]</scope>
    <source>
        <strain evidence="2">DSM 19089 / UNIQEM U267 / AHT2</strain>
    </source>
</reference>
<name>D6YZV0_DESAT</name>
<dbReference type="KEGG" id="dak:DaAHT2_0401"/>
<gene>
    <name evidence="1" type="ordered locus">DaAHT2_0401</name>
</gene>
<dbReference type="HOGENOM" id="CLU_121862_0_0_7"/>
<dbReference type="SMR" id="D6YZV0"/>
<dbReference type="EMBL" id="CP001940">
    <property type="protein sequence ID" value="ADH85107.1"/>
    <property type="molecule type" value="Genomic_DNA"/>
</dbReference>
<accession>D6YZV0</accession>
<dbReference type="Proteomes" id="UP000001508">
    <property type="component" value="Chromosome"/>
</dbReference>
<dbReference type="InParanoid" id="D6YZV0"/>
<evidence type="ECO:0008006" key="3">
    <source>
        <dbReference type="Google" id="ProtNLM"/>
    </source>
</evidence>
<organism evidence="1 2">
    <name type="scientific">Desulfurivibrio alkaliphilus (strain DSM 19089 / UNIQEM U267 / AHT2)</name>
    <dbReference type="NCBI Taxonomy" id="589865"/>
    <lineage>
        <taxon>Bacteria</taxon>
        <taxon>Pseudomonadati</taxon>
        <taxon>Thermodesulfobacteriota</taxon>
        <taxon>Desulfobulbia</taxon>
        <taxon>Desulfobulbales</taxon>
        <taxon>Desulfobulbaceae</taxon>
        <taxon>Desulfurivibrio</taxon>
    </lineage>
</organism>
<dbReference type="Gene3D" id="3.40.50.10610">
    <property type="entry name" value="ABC-type transport auxiliary lipoprotein component"/>
    <property type="match status" value="1"/>
</dbReference>
<dbReference type="eggNOG" id="COG3417">
    <property type="taxonomic scope" value="Bacteria"/>
</dbReference>
<dbReference type="InterPro" id="IPR014094">
    <property type="entry name" value="LpoB"/>
</dbReference>